<proteinExistence type="predicted"/>
<reference evidence="3" key="1">
    <citation type="submission" date="2017-05" db="EMBL/GenBank/DDBJ databases">
        <title>Complete and WGS of Bordetella genogroups.</title>
        <authorList>
            <person name="Spilker T."/>
            <person name="Lipuma J."/>
        </authorList>
    </citation>
    <scope>NUCLEOTIDE SEQUENCE [LARGE SCALE GENOMIC DNA]</scope>
    <source>
        <strain evidence="3">AU16122</strain>
    </source>
</reference>
<accession>A0A261SKT3</accession>
<keyword evidence="3" id="KW-1185">Reference proteome</keyword>
<evidence type="ECO:0000313" key="3">
    <source>
        <dbReference type="Proteomes" id="UP000216020"/>
    </source>
</evidence>
<sequence>MHRWSKARFRYQIILYHGVAVLAVVMAGWLCARATRLDPPPGVSLSVRAGGDRESFLSRLGAVRPAFDPISIY</sequence>
<comment type="caution">
    <text evidence="2">The sequence shown here is derived from an EMBL/GenBank/DDBJ whole genome shotgun (WGS) entry which is preliminary data.</text>
</comment>
<dbReference type="Proteomes" id="UP000216020">
    <property type="component" value="Unassembled WGS sequence"/>
</dbReference>
<dbReference type="RefSeq" id="WP_094852124.1">
    <property type="nucleotide sequence ID" value="NZ_NEVM01000001.1"/>
</dbReference>
<dbReference type="EMBL" id="NEVM01000001">
    <property type="protein sequence ID" value="OZI38024.1"/>
    <property type="molecule type" value="Genomic_DNA"/>
</dbReference>
<protein>
    <submittedName>
        <fullName evidence="2">Uncharacterized protein</fullName>
    </submittedName>
</protein>
<dbReference type="AlphaFoldDB" id="A0A261SKT3"/>
<dbReference type="OrthoDB" id="8687466at2"/>
<keyword evidence="1" id="KW-1133">Transmembrane helix</keyword>
<evidence type="ECO:0000313" key="2">
    <source>
        <dbReference type="EMBL" id="OZI38024.1"/>
    </source>
</evidence>
<evidence type="ECO:0000256" key="1">
    <source>
        <dbReference type="SAM" id="Phobius"/>
    </source>
</evidence>
<organism evidence="2 3">
    <name type="scientific">Bordetella genomosp. 10</name>
    <dbReference type="NCBI Taxonomy" id="1416804"/>
    <lineage>
        <taxon>Bacteria</taxon>
        <taxon>Pseudomonadati</taxon>
        <taxon>Pseudomonadota</taxon>
        <taxon>Betaproteobacteria</taxon>
        <taxon>Burkholderiales</taxon>
        <taxon>Alcaligenaceae</taxon>
        <taxon>Bordetella</taxon>
    </lineage>
</organism>
<keyword evidence="1" id="KW-0812">Transmembrane</keyword>
<name>A0A261SKT3_9BORD</name>
<keyword evidence="1" id="KW-0472">Membrane</keyword>
<gene>
    <name evidence="2" type="ORF">CAL29_06625</name>
</gene>
<feature type="transmembrane region" description="Helical" evidence="1">
    <location>
        <begin position="12"/>
        <end position="30"/>
    </location>
</feature>